<evidence type="ECO:0000313" key="9">
    <source>
        <dbReference type="Proteomes" id="UP000783253"/>
    </source>
</evidence>
<evidence type="ECO:0000256" key="4">
    <source>
        <dbReference type="ARBA" id="ARBA00023136"/>
    </source>
</evidence>
<keyword evidence="5" id="KW-0813">Transport</keyword>
<evidence type="ECO:0000256" key="3">
    <source>
        <dbReference type="ARBA" id="ARBA00022989"/>
    </source>
</evidence>
<dbReference type="PANTHER" id="PTHR22773">
    <property type="entry name" value="NADH DEHYDROGENASE"/>
    <property type="match status" value="1"/>
</dbReference>
<comment type="caution">
    <text evidence="8">The sequence shown here is derived from an EMBL/GenBank/DDBJ whole genome shotgun (WGS) entry which is preliminary data.</text>
</comment>
<dbReference type="InterPro" id="IPR010096">
    <property type="entry name" value="NADH-Q_OxRdtase_suN/2"/>
</dbReference>
<gene>
    <name evidence="5 8" type="primary">nuoN</name>
    <name evidence="8" type="ORF">K3152_04205</name>
</gene>
<evidence type="ECO:0000259" key="7">
    <source>
        <dbReference type="Pfam" id="PF00361"/>
    </source>
</evidence>
<keyword evidence="5" id="KW-0520">NAD</keyword>
<feature type="transmembrane region" description="Helical" evidence="5">
    <location>
        <begin position="106"/>
        <end position="125"/>
    </location>
</feature>
<keyword evidence="8" id="KW-0560">Oxidoreductase</keyword>
<keyword evidence="5" id="KW-0874">Quinone</keyword>
<keyword evidence="5" id="KW-0830">Ubiquinone</keyword>
<dbReference type="NCBIfam" id="NF004440">
    <property type="entry name" value="PRK05777.1-3"/>
    <property type="match status" value="1"/>
</dbReference>
<feature type="transmembrane region" description="Helical" evidence="5">
    <location>
        <begin position="367"/>
        <end position="385"/>
    </location>
</feature>
<feature type="transmembrane region" description="Helical" evidence="5">
    <location>
        <begin position="405"/>
        <end position="424"/>
    </location>
</feature>
<keyword evidence="3 5" id="KW-1133">Transmembrane helix</keyword>
<feature type="domain" description="NADH:quinone oxidoreductase/Mrp antiporter transmembrane" evidence="7">
    <location>
        <begin position="125"/>
        <end position="419"/>
    </location>
</feature>
<proteinExistence type="inferred from homology"/>
<dbReference type="HAMAP" id="MF_00445">
    <property type="entry name" value="NDH1_NuoN_1"/>
    <property type="match status" value="1"/>
</dbReference>
<keyword evidence="5" id="KW-1003">Cell membrane</keyword>
<keyword evidence="2 5" id="KW-0812">Transmembrane</keyword>
<feature type="transmembrane region" description="Helical" evidence="5">
    <location>
        <begin position="298"/>
        <end position="319"/>
    </location>
</feature>
<evidence type="ECO:0000256" key="6">
    <source>
        <dbReference type="RuleBase" id="RU000320"/>
    </source>
</evidence>
<keyword evidence="4 5" id="KW-0472">Membrane</keyword>
<dbReference type="Pfam" id="PF00361">
    <property type="entry name" value="Proton_antipo_M"/>
    <property type="match status" value="1"/>
</dbReference>
<keyword evidence="5" id="KW-1278">Translocase</keyword>
<organism evidence="8 9">
    <name type="scientific">Qipengyuania polymorpha</name>
    <dbReference type="NCBI Taxonomy" id="2867234"/>
    <lineage>
        <taxon>Bacteria</taxon>
        <taxon>Pseudomonadati</taxon>
        <taxon>Pseudomonadota</taxon>
        <taxon>Alphaproteobacteria</taxon>
        <taxon>Sphingomonadales</taxon>
        <taxon>Erythrobacteraceae</taxon>
        <taxon>Qipengyuania</taxon>
    </lineage>
</organism>
<comment type="catalytic activity">
    <reaction evidence="5">
        <text>a quinone + NADH + 5 H(+)(in) = a quinol + NAD(+) + 4 H(+)(out)</text>
        <dbReference type="Rhea" id="RHEA:57888"/>
        <dbReference type="ChEBI" id="CHEBI:15378"/>
        <dbReference type="ChEBI" id="CHEBI:24646"/>
        <dbReference type="ChEBI" id="CHEBI:57540"/>
        <dbReference type="ChEBI" id="CHEBI:57945"/>
        <dbReference type="ChEBI" id="CHEBI:132124"/>
    </reaction>
</comment>
<sequence length="484" mass="50486">MSYATSLYLTGAEIGLSVSGLVLLLVTAWMGEKAGRGITIAAVAALFGALFFNVSLFDGGAAGVAFGGLFLADGFAVFAKSLVYIATIACLIVAPRYFNGHAEYRGEYPVLMLFNAVGMGMMVSATDLMTLYIGLEMSSLSSYVLASFARRNEKSSEAGLKYFVLGGLASGIILYGVSLVYGFSGTTSYDGIRAAFTADFSTGAMFGVVFVLAGVAFKIAAVPFHMWTPDVYEGAPTPVTAFFASAPKVAAVAMLVRLATGPFGGQVEAWQQIVIFAALASIVVGALGAIGQQNLKRLLAYSSINNVGFILIGLAAATPEGISGVMVYLSIYVFMTIGSFVALLMLRDAEGNALSTFDDISGLSTTSPALAWCLLALMFSLAGIPPLFGFWGKFVVFQAAVQADMIALAAIGIAASVIGAFYYIKFIKVMFFDEPKGAAPAKAPVSHWGVLALSVAVISPLGYLLTPWLGNLADAAAQALFYAA</sequence>
<feature type="transmembrane region" description="Helical" evidence="5">
    <location>
        <begin position="204"/>
        <end position="227"/>
    </location>
</feature>
<feature type="transmembrane region" description="Helical" evidence="5">
    <location>
        <begin position="325"/>
        <end position="346"/>
    </location>
</feature>
<comment type="subcellular location">
    <subcellularLocation>
        <location evidence="5">Cell membrane</location>
        <topology evidence="5">Multi-pass membrane protein</topology>
    </subcellularLocation>
    <subcellularLocation>
        <location evidence="1">Endomembrane system</location>
        <topology evidence="1">Multi-pass membrane protein</topology>
    </subcellularLocation>
    <subcellularLocation>
        <location evidence="6">Membrane</location>
        <topology evidence="6">Multi-pass membrane protein</topology>
    </subcellularLocation>
</comment>
<feature type="transmembrane region" description="Helical" evidence="5">
    <location>
        <begin position="270"/>
        <end position="291"/>
    </location>
</feature>
<feature type="transmembrane region" description="Helical" evidence="5">
    <location>
        <begin position="162"/>
        <end position="184"/>
    </location>
</feature>
<accession>A0ABS7IVF8</accession>
<feature type="transmembrane region" description="Helical" evidence="5">
    <location>
        <begin position="38"/>
        <end position="57"/>
    </location>
</feature>
<comment type="similarity">
    <text evidence="5">Belongs to the complex I subunit 2 family.</text>
</comment>
<reference evidence="8 9" key="1">
    <citation type="submission" date="2021-08" db="EMBL/GenBank/DDBJ databases">
        <title>Comparative Genomics Analysis of the Genus Qipengyuania Reveals Extensive Genetic Diversity and Metabolic Versatility, Including the Description of Fifteen Novel Species.</title>
        <authorList>
            <person name="Liu Y."/>
        </authorList>
    </citation>
    <scope>NUCLEOTIDE SEQUENCE [LARGE SCALE GENOMIC DNA]</scope>
    <source>
        <strain evidence="8 9">1NDH17</strain>
    </source>
</reference>
<dbReference type="Proteomes" id="UP000783253">
    <property type="component" value="Unassembled WGS sequence"/>
</dbReference>
<feature type="transmembrane region" description="Helical" evidence="5">
    <location>
        <begin position="6"/>
        <end position="26"/>
    </location>
</feature>
<evidence type="ECO:0000313" key="8">
    <source>
        <dbReference type="EMBL" id="MBX7457441.1"/>
    </source>
</evidence>
<feature type="transmembrane region" description="Helical" evidence="5">
    <location>
        <begin position="445"/>
        <end position="465"/>
    </location>
</feature>
<name>A0ABS7IVF8_9SPHN</name>
<protein>
    <recommendedName>
        <fullName evidence="5">NADH-quinone oxidoreductase subunit N</fullName>
        <ecNumber evidence="5">7.1.1.-</ecNumber>
    </recommendedName>
    <alternativeName>
        <fullName evidence="5">NADH dehydrogenase I subunit N</fullName>
    </alternativeName>
    <alternativeName>
        <fullName evidence="5">NDH-1 subunit N</fullName>
    </alternativeName>
</protein>
<dbReference type="EMBL" id="JAIGNK010000001">
    <property type="protein sequence ID" value="MBX7457441.1"/>
    <property type="molecule type" value="Genomic_DNA"/>
</dbReference>
<comment type="function">
    <text evidence="5">NDH-1 shuttles electrons from NADH, via FMN and iron-sulfur (Fe-S) centers, to quinones in the respiratory chain. The immediate electron acceptor for the enzyme in this species is believed to be ubiquinone. Couples the redox reaction to proton translocation (for every two electrons transferred, four hydrogen ions are translocated across the cytoplasmic membrane), and thus conserves the redox energy in a proton gradient.</text>
</comment>
<feature type="transmembrane region" description="Helical" evidence="5">
    <location>
        <begin position="69"/>
        <end position="94"/>
    </location>
</feature>
<dbReference type="InterPro" id="IPR001750">
    <property type="entry name" value="ND/Mrp_TM"/>
</dbReference>
<evidence type="ECO:0000256" key="5">
    <source>
        <dbReference type="HAMAP-Rule" id="MF_00445"/>
    </source>
</evidence>
<keyword evidence="9" id="KW-1185">Reference proteome</keyword>
<dbReference type="GO" id="GO:0016491">
    <property type="term" value="F:oxidoreductase activity"/>
    <property type="evidence" value="ECO:0007669"/>
    <property type="project" value="UniProtKB-KW"/>
</dbReference>
<dbReference type="EC" id="7.1.1.-" evidence="5"/>
<comment type="subunit">
    <text evidence="5">NDH-1 is composed of 14 different subunits. Subunits NuoA, H, J, K, L, M, N constitute the membrane sector of the complex.</text>
</comment>
<dbReference type="RefSeq" id="WP_221572747.1">
    <property type="nucleotide sequence ID" value="NZ_JAIGNK010000001.1"/>
</dbReference>
<dbReference type="NCBIfam" id="TIGR01770">
    <property type="entry name" value="NDH_I_N"/>
    <property type="match status" value="1"/>
</dbReference>
<evidence type="ECO:0000256" key="1">
    <source>
        <dbReference type="ARBA" id="ARBA00004127"/>
    </source>
</evidence>
<evidence type="ECO:0000256" key="2">
    <source>
        <dbReference type="ARBA" id="ARBA00022692"/>
    </source>
</evidence>